<dbReference type="EMBL" id="LADI01000041">
    <property type="protein sequence ID" value="KPJ20547.1"/>
    <property type="molecule type" value="Genomic_DNA"/>
</dbReference>
<sequence length="101" mass="11929">HSELWTKKEVKRERSQFNVIRLWYPQLSAIVESFGSNHARQDLCMMLDSYTDDIKLKSVNSTDLSTCVPVILIKKIVRQTAFITKRFHNVKTYNYLCFVKN</sequence>
<name>A0A0N1IIZ1_PAPXU</name>
<keyword evidence="2" id="KW-1185">Reference proteome</keyword>
<evidence type="ECO:0000313" key="1">
    <source>
        <dbReference type="EMBL" id="KPJ20547.1"/>
    </source>
</evidence>
<accession>A0A0N1IIZ1</accession>
<evidence type="ECO:0000313" key="2">
    <source>
        <dbReference type="Proteomes" id="UP000053268"/>
    </source>
</evidence>
<dbReference type="Proteomes" id="UP000053268">
    <property type="component" value="Unassembled WGS sequence"/>
</dbReference>
<proteinExistence type="predicted"/>
<gene>
    <name evidence="1" type="ORF">RR46_00042</name>
</gene>
<organism evidence="1 2">
    <name type="scientific">Papilio xuthus</name>
    <name type="common">Asian swallowtail butterfly</name>
    <dbReference type="NCBI Taxonomy" id="66420"/>
    <lineage>
        <taxon>Eukaryota</taxon>
        <taxon>Metazoa</taxon>
        <taxon>Ecdysozoa</taxon>
        <taxon>Arthropoda</taxon>
        <taxon>Hexapoda</taxon>
        <taxon>Insecta</taxon>
        <taxon>Pterygota</taxon>
        <taxon>Neoptera</taxon>
        <taxon>Endopterygota</taxon>
        <taxon>Lepidoptera</taxon>
        <taxon>Glossata</taxon>
        <taxon>Ditrysia</taxon>
        <taxon>Papilionoidea</taxon>
        <taxon>Papilionidae</taxon>
        <taxon>Papilioninae</taxon>
        <taxon>Papilio</taxon>
    </lineage>
</organism>
<reference evidence="1 2" key="1">
    <citation type="journal article" date="2015" name="Nat. Commun.">
        <title>Outbred genome sequencing and CRISPR/Cas9 gene editing in butterflies.</title>
        <authorList>
            <person name="Li X."/>
            <person name="Fan D."/>
            <person name="Zhang W."/>
            <person name="Liu G."/>
            <person name="Zhang L."/>
            <person name="Zhao L."/>
            <person name="Fang X."/>
            <person name="Chen L."/>
            <person name="Dong Y."/>
            <person name="Chen Y."/>
            <person name="Ding Y."/>
            <person name="Zhao R."/>
            <person name="Feng M."/>
            <person name="Zhu Y."/>
            <person name="Feng Y."/>
            <person name="Jiang X."/>
            <person name="Zhu D."/>
            <person name="Xiang H."/>
            <person name="Feng X."/>
            <person name="Li S."/>
            <person name="Wang J."/>
            <person name="Zhang G."/>
            <person name="Kronforst M.R."/>
            <person name="Wang W."/>
        </authorList>
    </citation>
    <scope>NUCLEOTIDE SEQUENCE [LARGE SCALE GENOMIC DNA]</scope>
    <source>
        <strain evidence="1">Ya'a_city_454_Px</strain>
        <tissue evidence="1">Whole body</tissue>
    </source>
</reference>
<protein>
    <submittedName>
        <fullName evidence="1">Uncharacterized protein</fullName>
    </submittedName>
</protein>
<feature type="non-terminal residue" evidence="1">
    <location>
        <position position="1"/>
    </location>
</feature>
<dbReference type="AlphaFoldDB" id="A0A0N1IIZ1"/>
<comment type="caution">
    <text evidence="1">The sequence shown here is derived from an EMBL/GenBank/DDBJ whole genome shotgun (WGS) entry which is preliminary data.</text>
</comment>